<evidence type="ECO:0000256" key="6">
    <source>
        <dbReference type="ARBA" id="ARBA00022989"/>
    </source>
</evidence>
<comment type="subcellular location">
    <subcellularLocation>
        <location evidence="1">Cell inner membrane</location>
        <topology evidence="1">Multi-pass membrane protein</topology>
    </subcellularLocation>
</comment>
<gene>
    <name evidence="10" type="ORF">DU506_08405</name>
</gene>
<keyword evidence="3" id="KW-1003">Cell membrane</keyword>
<keyword evidence="6 9" id="KW-1133">Transmembrane helix</keyword>
<evidence type="ECO:0000256" key="7">
    <source>
        <dbReference type="ARBA" id="ARBA00023136"/>
    </source>
</evidence>
<dbReference type="Proteomes" id="UP000253204">
    <property type="component" value="Unassembled WGS sequence"/>
</dbReference>
<evidence type="ECO:0000256" key="9">
    <source>
        <dbReference type="SAM" id="Phobius"/>
    </source>
</evidence>
<evidence type="ECO:0000256" key="2">
    <source>
        <dbReference type="ARBA" id="ARBA00022448"/>
    </source>
</evidence>
<dbReference type="GO" id="GO:0005886">
    <property type="term" value="C:plasma membrane"/>
    <property type="evidence" value="ECO:0007669"/>
    <property type="project" value="UniProtKB-SubCell"/>
</dbReference>
<name>A0A368U581_9GAMM</name>
<keyword evidence="11" id="KW-1185">Reference proteome</keyword>
<evidence type="ECO:0000256" key="8">
    <source>
        <dbReference type="ARBA" id="ARBA00035655"/>
    </source>
</evidence>
<evidence type="ECO:0000313" key="10">
    <source>
        <dbReference type="EMBL" id="RCV92278.1"/>
    </source>
</evidence>
<keyword evidence="7 9" id="KW-0472">Membrane</keyword>
<comment type="similarity">
    <text evidence="8">Belongs to the TsuA/YedE (TC 9.B.102) family.</text>
</comment>
<comment type="caution">
    <text evidence="10">The sequence shown here is derived from an EMBL/GenBank/DDBJ whole genome shotgun (WGS) entry which is preliminary data.</text>
</comment>
<organism evidence="10 11">
    <name type="scientific">Vreelandella rituensis</name>
    <dbReference type="NCBI Taxonomy" id="2282306"/>
    <lineage>
        <taxon>Bacteria</taxon>
        <taxon>Pseudomonadati</taxon>
        <taxon>Pseudomonadota</taxon>
        <taxon>Gammaproteobacteria</taxon>
        <taxon>Oceanospirillales</taxon>
        <taxon>Halomonadaceae</taxon>
        <taxon>Vreelandella</taxon>
    </lineage>
</organism>
<dbReference type="EMBL" id="QPIJ01000015">
    <property type="protein sequence ID" value="RCV92278.1"/>
    <property type="molecule type" value="Genomic_DNA"/>
</dbReference>
<feature type="transmembrane region" description="Helical" evidence="9">
    <location>
        <begin position="128"/>
        <end position="149"/>
    </location>
</feature>
<dbReference type="AlphaFoldDB" id="A0A368U581"/>
<evidence type="ECO:0000256" key="3">
    <source>
        <dbReference type="ARBA" id="ARBA00022475"/>
    </source>
</evidence>
<reference evidence="10 11" key="1">
    <citation type="submission" date="2018-07" db="EMBL/GenBank/DDBJ databases">
        <title>Halomonas rutogse sp. nov., isolated from Lake TangqianCo on Tibetan Plateau.</title>
        <authorList>
            <person name="Lu H."/>
            <person name="Xing P."/>
            <person name="Wu Q."/>
        </authorList>
    </citation>
    <scope>NUCLEOTIDE SEQUENCE [LARGE SCALE GENOMIC DNA]</scope>
    <source>
        <strain evidence="10 11">TQ8S</strain>
    </source>
</reference>
<dbReference type="InterPro" id="IPR007272">
    <property type="entry name" value="Sulf_transp_TsuA/YedE"/>
</dbReference>
<dbReference type="PANTHER" id="PTHR30574:SF1">
    <property type="entry name" value="SULPHUR TRANSPORT DOMAIN-CONTAINING PROTEIN"/>
    <property type="match status" value="1"/>
</dbReference>
<keyword evidence="5 9" id="KW-0812">Transmembrane</keyword>
<dbReference type="OrthoDB" id="9814020at2"/>
<keyword evidence="4" id="KW-0997">Cell inner membrane</keyword>
<proteinExistence type="inferred from homology"/>
<accession>A0A368U581</accession>
<dbReference type="RefSeq" id="WP_114486492.1">
    <property type="nucleotide sequence ID" value="NZ_CBCSHM010000004.1"/>
</dbReference>
<feature type="transmembrane region" description="Helical" evidence="9">
    <location>
        <begin position="6"/>
        <end position="28"/>
    </location>
</feature>
<dbReference type="PANTHER" id="PTHR30574">
    <property type="entry name" value="INNER MEMBRANE PROTEIN YEDE"/>
    <property type="match status" value="1"/>
</dbReference>
<protein>
    <submittedName>
        <fullName evidence="10">YeeE/YedE family protein</fullName>
    </submittedName>
</protein>
<feature type="transmembrane region" description="Helical" evidence="9">
    <location>
        <begin position="49"/>
        <end position="69"/>
    </location>
</feature>
<sequence>MDWTASLQGLIGGILIGLSATWLMATLGRIAGISGIVGNLVTQRPKGDSAWRVTFVLGLISGPLLLMALGGDLGNVVGRPGAVVGEPAGGVAMMLLAGVLVGVGTGLGSGCTSGHGVCGLARLSQRSIAATGVFLGCAIFTVYIVRHVVGGGV</sequence>
<evidence type="ECO:0000256" key="1">
    <source>
        <dbReference type="ARBA" id="ARBA00004429"/>
    </source>
</evidence>
<feature type="transmembrane region" description="Helical" evidence="9">
    <location>
        <begin position="89"/>
        <end position="107"/>
    </location>
</feature>
<evidence type="ECO:0000313" key="11">
    <source>
        <dbReference type="Proteomes" id="UP000253204"/>
    </source>
</evidence>
<keyword evidence="2" id="KW-0813">Transport</keyword>
<evidence type="ECO:0000256" key="4">
    <source>
        <dbReference type="ARBA" id="ARBA00022519"/>
    </source>
</evidence>
<evidence type="ECO:0000256" key="5">
    <source>
        <dbReference type="ARBA" id="ARBA00022692"/>
    </source>
</evidence>